<evidence type="ECO:0000256" key="8">
    <source>
        <dbReference type="SAM" id="MobiDB-lite"/>
    </source>
</evidence>
<evidence type="ECO:0000259" key="9">
    <source>
        <dbReference type="PROSITE" id="PS50928"/>
    </source>
</evidence>
<dbReference type="GO" id="GO:0055085">
    <property type="term" value="P:transmembrane transport"/>
    <property type="evidence" value="ECO:0007669"/>
    <property type="project" value="InterPro"/>
</dbReference>
<gene>
    <name evidence="10" type="ORF">GA0070624_3333</name>
</gene>
<dbReference type="STRING" id="568872.GA0070624_3333"/>
<evidence type="ECO:0000256" key="5">
    <source>
        <dbReference type="ARBA" id="ARBA00022989"/>
    </source>
</evidence>
<evidence type="ECO:0000313" key="10">
    <source>
        <dbReference type="EMBL" id="SCL26570.1"/>
    </source>
</evidence>
<dbReference type="SUPFAM" id="SSF161098">
    <property type="entry name" value="MetI-like"/>
    <property type="match status" value="1"/>
</dbReference>
<feature type="transmembrane region" description="Helical" evidence="7">
    <location>
        <begin position="93"/>
        <end position="114"/>
    </location>
</feature>
<feature type="transmembrane region" description="Helical" evidence="7">
    <location>
        <begin position="199"/>
        <end position="222"/>
    </location>
</feature>
<reference evidence="11" key="1">
    <citation type="submission" date="2016-06" db="EMBL/GenBank/DDBJ databases">
        <authorList>
            <person name="Varghese N."/>
            <person name="Submissions Spin"/>
        </authorList>
    </citation>
    <scope>NUCLEOTIDE SEQUENCE [LARGE SCALE GENOMIC DNA]</scope>
    <source>
        <strain evidence="11">DSM 45431</strain>
    </source>
</reference>
<sequence>MTGVTIGGAATADAPTDASGPDRPRRGQLGTLTLVVLVALATLVPFVAMLLVALSPPGARTLPDVLWPDRISLDNFVTALRGASLARWAVNSLVYSAVSTALVLMLATMAGYAFAKKRWTGRDKVFWVMLATLMVPFHVTLIPFFLTVSSVGGIDTYWGMIVPTLANVQAVFLMRQYIAGLPDELFEAARMDGASEWRMFTRIVLPLARPGMAAIGVFVFIWHWNDFLWPLLVAQSDDMRTITVGLAALRSDQMLPQQQLAAATITVLPCLLVFGLFQRYVADNVATAGIKG</sequence>
<evidence type="ECO:0000256" key="2">
    <source>
        <dbReference type="ARBA" id="ARBA00022448"/>
    </source>
</evidence>
<dbReference type="PANTHER" id="PTHR43744:SF12">
    <property type="entry name" value="ABC TRANSPORTER PERMEASE PROTEIN MG189-RELATED"/>
    <property type="match status" value="1"/>
</dbReference>
<dbReference type="PROSITE" id="PS50928">
    <property type="entry name" value="ABC_TM1"/>
    <property type="match status" value="1"/>
</dbReference>
<feature type="transmembrane region" description="Helical" evidence="7">
    <location>
        <begin position="157"/>
        <end position="178"/>
    </location>
</feature>
<evidence type="ECO:0000256" key="3">
    <source>
        <dbReference type="ARBA" id="ARBA00022475"/>
    </source>
</evidence>
<keyword evidence="2 7" id="KW-0813">Transport</keyword>
<feature type="transmembrane region" description="Helical" evidence="7">
    <location>
        <begin position="126"/>
        <end position="145"/>
    </location>
</feature>
<dbReference type="OrthoDB" id="2063054at2"/>
<proteinExistence type="inferred from homology"/>
<feature type="transmembrane region" description="Helical" evidence="7">
    <location>
        <begin position="259"/>
        <end position="277"/>
    </location>
</feature>
<dbReference type="GO" id="GO:0005886">
    <property type="term" value="C:plasma membrane"/>
    <property type="evidence" value="ECO:0007669"/>
    <property type="project" value="UniProtKB-SubCell"/>
</dbReference>
<evidence type="ECO:0000313" key="11">
    <source>
        <dbReference type="Proteomes" id="UP000199413"/>
    </source>
</evidence>
<evidence type="ECO:0000256" key="4">
    <source>
        <dbReference type="ARBA" id="ARBA00022692"/>
    </source>
</evidence>
<name>A0A1C6SAS2_9ACTN</name>
<comment type="similarity">
    <text evidence="7">Belongs to the binding-protein-dependent transport system permease family.</text>
</comment>
<feature type="domain" description="ABC transmembrane type-1" evidence="9">
    <location>
        <begin position="89"/>
        <end position="277"/>
    </location>
</feature>
<dbReference type="AlphaFoldDB" id="A0A1C6SAS2"/>
<keyword evidence="6 7" id="KW-0472">Membrane</keyword>
<feature type="region of interest" description="Disordered" evidence="8">
    <location>
        <begin position="1"/>
        <end position="24"/>
    </location>
</feature>
<organism evidence="10 11">
    <name type="scientific">Micromonospora rhizosphaerae</name>
    <dbReference type="NCBI Taxonomy" id="568872"/>
    <lineage>
        <taxon>Bacteria</taxon>
        <taxon>Bacillati</taxon>
        <taxon>Actinomycetota</taxon>
        <taxon>Actinomycetes</taxon>
        <taxon>Micromonosporales</taxon>
        <taxon>Micromonosporaceae</taxon>
        <taxon>Micromonospora</taxon>
    </lineage>
</organism>
<protein>
    <submittedName>
        <fullName evidence="10">Carbohydrate ABC transporter membrane protein 2, CUT1 family</fullName>
    </submittedName>
</protein>
<evidence type="ECO:0000256" key="6">
    <source>
        <dbReference type="ARBA" id="ARBA00023136"/>
    </source>
</evidence>
<dbReference type="InterPro" id="IPR035906">
    <property type="entry name" value="MetI-like_sf"/>
</dbReference>
<keyword evidence="5 7" id="KW-1133">Transmembrane helix</keyword>
<accession>A0A1C6SAS2</accession>
<dbReference type="CDD" id="cd06261">
    <property type="entry name" value="TM_PBP2"/>
    <property type="match status" value="1"/>
</dbReference>
<dbReference type="EMBL" id="FMHV01000002">
    <property type="protein sequence ID" value="SCL26570.1"/>
    <property type="molecule type" value="Genomic_DNA"/>
</dbReference>
<dbReference type="Proteomes" id="UP000199413">
    <property type="component" value="Unassembled WGS sequence"/>
</dbReference>
<dbReference type="Gene3D" id="1.10.3720.10">
    <property type="entry name" value="MetI-like"/>
    <property type="match status" value="1"/>
</dbReference>
<keyword evidence="11" id="KW-1185">Reference proteome</keyword>
<evidence type="ECO:0000256" key="1">
    <source>
        <dbReference type="ARBA" id="ARBA00004651"/>
    </source>
</evidence>
<comment type="subcellular location">
    <subcellularLocation>
        <location evidence="1 7">Cell membrane</location>
        <topology evidence="1 7">Multi-pass membrane protein</topology>
    </subcellularLocation>
</comment>
<feature type="compositionally biased region" description="Low complexity" evidence="8">
    <location>
        <begin position="7"/>
        <end position="19"/>
    </location>
</feature>
<feature type="transmembrane region" description="Helical" evidence="7">
    <location>
        <begin position="32"/>
        <end position="54"/>
    </location>
</feature>
<dbReference type="InterPro" id="IPR000515">
    <property type="entry name" value="MetI-like"/>
</dbReference>
<keyword evidence="3" id="KW-1003">Cell membrane</keyword>
<keyword evidence="4 7" id="KW-0812">Transmembrane</keyword>
<dbReference type="PANTHER" id="PTHR43744">
    <property type="entry name" value="ABC TRANSPORTER PERMEASE PROTEIN MG189-RELATED-RELATED"/>
    <property type="match status" value="1"/>
</dbReference>
<dbReference type="RefSeq" id="WP_091342090.1">
    <property type="nucleotide sequence ID" value="NZ_FMHV01000002.1"/>
</dbReference>
<dbReference type="Pfam" id="PF00528">
    <property type="entry name" value="BPD_transp_1"/>
    <property type="match status" value="1"/>
</dbReference>
<evidence type="ECO:0000256" key="7">
    <source>
        <dbReference type="RuleBase" id="RU363032"/>
    </source>
</evidence>